<keyword evidence="7" id="KW-0411">Iron-sulfur</keyword>
<keyword evidence="5" id="KW-0479">Metal-binding</keyword>
<feature type="region of interest" description="Disordered" evidence="10">
    <location>
        <begin position="1289"/>
        <end position="1309"/>
    </location>
</feature>
<reference evidence="12" key="1">
    <citation type="submission" date="2023-07" db="EMBL/GenBank/DDBJ databases">
        <title>draft genome sequence of fig (Ficus carica).</title>
        <authorList>
            <person name="Takahashi T."/>
            <person name="Nishimura K."/>
        </authorList>
    </citation>
    <scope>NUCLEOTIDE SEQUENCE</scope>
</reference>
<evidence type="ECO:0000256" key="5">
    <source>
        <dbReference type="ARBA" id="ARBA00022723"/>
    </source>
</evidence>
<dbReference type="SUPFAM" id="SSF48150">
    <property type="entry name" value="DNA-glycosylase"/>
    <property type="match status" value="1"/>
</dbReference>
<feature type="compositionally biased region" description="Basic residues" evidence="10">
    <location>
        <begin position="217"/>
        <end position="226"/>
    </location>
</feature>
<dbReference type="InterPro" id="IPR044811">
    <property type="entry name" value="DME/ROS1"/>
</dbReference>
<dbReference type="InterPro" id="IPR003651">
    <property type="entry name" value="Endonuclease3_FeS-loop_motif"/>
</dbReference>
<dbReference type="InterPro" id="IPR011257">
    <property type="entry name" value="DNA_glycosylase"/>
</dbReference>
<evidence type="ECO:0000256" key="3">
    <source>
        <dbReference type="ARBA" id="ARBA00005646"/>
    </source>
</evidence>
<dbReference type="InterPro" id="IPR023170">
    <property type="entry name" value="HhH_base_excis_C"/>
</dbReference>
<comment type="cofactor">
    <cofactor evidence="1">
        <name>[4Fe-4S] cluster</name>
        <dbReference type="ChEBI" id="CHEBI:49883"/>
    </cofactor>
</comment>
<comment type="similarity">
    <text evidence="3">Belongs to the DNA glycosylase family. DEMETER subfamily.</text>
</comment>
<keyword evidence="9" id="KW-0539">Nucleus</keyword>
<feature type="region of interest" description="Disordered" evidence="10">
    <location>
        <begin position="878"/>
        <end position="902"/>
    </location>
</feature>
<evidence type="ECO:0000256" key="10">
    <source>
        <dbReference type="SAM" id="MobiDB-lite"/>
    </source>
</evidence>
<dbReference type="FunFam" id="1.10.1670.10:FF:000004">
    <property type="entry name" value="DNA glycosylase/AP lyase ROS1"/>
    <property type="match status" value="1"/>
</dbReference>
<dbReference type="GO" id="GO:0051539">
    <property type="term" value="F:4 iron, 4 sulfur cluster binding"/>
    <property type="evidence" value="ECO:0007669"/>
    <property type="project" value="UniProtKB-KW"/>
</dbReference>
<dbReference type="Proteomes" id="UP001187192">
    <property type="component" value="Unassembled WGS sequence"/>
</dbReference>
<evidence type="ECO:0000256" key="9">
    <source>
        <dbReference type="ARBA" id="ARBA00023242"/>
    </source>
</evidence>
<comment type="subcellular location">
    <subcellularLocation>
        <location evidence="2">Nucleus</location>
    </subcellularLocation>
</comment>
<dbReference type="GO" id="GO:0006284">
    <property type="term" value="P:base-excision repair"/>
    <property type="evidence" value="ECO:0007669"/>
    <property type="project" value="InterPro"/>
</dbReference>
<organism evidence="12 13">
    <name type="scientific">Ficus carica</name>
    <name type="common">Common fig</name>
    <dbReference type="NCBI Taxonomy" id="3494"/>
    <lineage>
        <taxon>Eukaryota</taxon>
        <taxon>Viridiplantae</taxon>
        <taxon>Streptophyta</taxon>
        <taxon>Embryophyta</taxon>
        <taxon>Tracheophyta</taxon>
        <taxon>Spermatophyta</taxon>
        <taxon>Magnoliopsida</taxon>
        <taxon>eudicotyledons</taxon>
        <taxon>Gunneridae</taxon>
        <taxon>Pentapetalae</taxon>
        <taxon>rosids</taxon>
        <taxon>fabids</taxon>
        <taxon>Rosales</taxon>
        <taxon>Moraceae</taxon>
        <taxon>Ficeae</taxon>
        <taxon>Ficus</taxon>
    </lineage>
</organism>
<dbReference type="CDD" id="cd00056">
    <property type="entry name" value="ENDO3c"/>
    <property type="match status" value="1"/>
</dbReference>
<evidence type="ECO:0000313" key="13">
    <source>
        <dbReference type="Proteomes" id="UP001187192"/>
    </source>
</evidence>
<dbReference type="GO" id="GO:0019104">
    <property type="term" value="F:DNA N-glycosylase activity"/>
    <property type="evidence" value="ECO:0007669"/>
    <property type="project" value="InterPro"/>
</dbReference>
<feature type="compositionally biased region" description="Basic and acidic residues" evidence="10">
    <location>
        <begin position="149"/>
        <end position="161"/>
    </location>
</feature>
<dbReference type="GO" id="GO:0003677">
    <property type="term" value="F:DNA binding"/>
    <property type="evidence" value="ECO:0007669"/>
    <property type="project" value="UniProtKB-KW"/>
</dbReference>
<dbReference type="GO" id="GO:0005634">
    <property type="term" value="C:nucleus"/>
    <property type="evidence" value="ECO:0007669"/>
    <property type="project" value="UniProtKB-SubCell"/>
</dbReference>
<feature type="region of interest" description="Disordered" evidence="10">
    <location>
        <begin position="1601"/>
        <end position="1630"/>
    </location>
</feature>
<dbReference type="PANTHER" id="PTHR46213">
    <property type="entry name" value="TRANSCRIPTIONAL ACTIVATOR DEMETER"/>
    <property type="match status" value="1"/>
</dbReference>
<evidence type="ECO:0000256" key="7">
    <source>
        <dbReference type="ARBA" id="ARBA00023014"/>
    </source>
</evidence>
<name>A0AA87ZSE6_FICCA</name>
<accession>A0AA87ZSE6</accession>
<feature type="region of interest" description="Disordered" evidence="10">
    <location>
        <begin position="29"/>
        <end position="55"/>
    </location>
</feature>
<feature type="region of interest" description="Disordered" evidence="10">
    <location>
        <begin position="130"/>
        <end position="163"/>
    </location>
</feature>
<feature type="domain" description="HhH-GPD" evidence="11">
    <location>
        <begin position="1067"/>
        <end position="1236"/>
    </location>
</feature>
<keyword evidence="13" id="KW-1185">Reference proteome</keyword>
<dbReference type="PANTHER" id="PTHR46213:SF13">
    <property type="entry name" value="DEMETER-LIKE PROTEIN 2-RELATED"/>
    <property type="match status" value="1"/>
</dbReference>
<dbReference type="Gene3D" id="1.10.340.30">
    <property type="entry name" value="Hypothetical protein, domain 2"/>
    <property type="match status" value="1"/>
</dbReference>
<sequence>MDGGGGEQREKDEGSWVVVKPTLGGDSEISRCWPSASSGSVGHEGLDSQWGSGGNNNVGGLSKKAYYVAMSRWKEFSCQELLFQAEARAMSSVTETPQLQYQVPVPHPHSYDLNLAPGATAGTLNGESISKFAPVTPDKSLRVGNSDVDDIRDQETEKQKNEITTAMKSINELYNNEESPRPAESSLAVDTTKLQENENPDKGDSQVIDLNKTPQPKQRRKKHRPKVITEGKPRTPKPKTPNPTDSKTNPTGKRTYVRKKRNEIASETPPEVAGPSSDFKTRTPRKRPCKRVLNFEEMEPEAEDSLNSSFDVNSEMQGPNFCTGRVSESTIQLCSRIEEVMVRNREAGTIDHERAVQVMLDGNAPPCTMSPNDSDCSTSASLRQGHEQAKYAMGSWHYAHNQAETGGLDIYGVYHNSLHAYQFNTWWNKKRRTDKGQNNATSSAIFCSPTRDFGGKVIEKDCGRALVASAQAGQSLRGNLQTNEYIIMSLSPNERPTKKRSRSATRARDQASLTRIAVHRMGTSYPTEPCDRNNNEERVGNLIGPGNCIDALIAQTRETLARKSRTKKRNSGVSTTKMLSVDAIERQLNCLDINRESRFSYQGRNAIVPFNIRYQEQNALILYRRDGTIVPFAGSFDPVKKPRPRPKVELDEETNRVWKLLLENINSEGIDGTDEEKAKWWEEERKVFHGRADSFIARMHLVQGDRRFSQWKGSVLDSVVGVFLTQNVSDHLSSSAFMSLAARFPLKSRNHDKACRVSDEPEARISEITPNQPVCDMTSFTPLGAEHNDIPVAADCCLEQDGKRTGLISLQNSVDSTTSQSCEKSGSCSGSNSDIEDLPNRLIHNGLEYSSSSLQNLHKDESSTLLEAYQGSARLPADEKLKGDCNDSKATEHDNKRQNIDKACPKGHFESNNCLHEASNEEVVIIGSFEVFKEETQSSDMLQDQSTVTVESASQNVIQEKTTVILQDAGRCPSVMSNNIQEDKNLHIENFEASTREENNRIQHKLPNHYNETHENMKKTAESDLDKCGYSLSKECSEMDATTEKAKGKRIRKEKKEQDWDELRKRTEANGRREKTEKTMNSLDWEAVRCADVDEIADTIKERGMNNKLAERIKDFLNRMVREHGDTDLEWLRDVPPDQAKEYLLSIRGLGLKSVECVRLLTLHHLAFPVDTNVGRIAVRLGWVPLQPLPESLQLHLLELYPVLESIQKYLWPRLCKLDQRTLYELHYQMITFGKVFCTKNKPNCNACPMRGECRHFASAFASARLALPGPEEKGIVIATEKGNEDINLTDINKTTPLPLPDATKQSEEERSLEALDQSGAIAGTSKCEPIIEEPATPEPECTNTSENLKDIEDAFFEDPDEIPTIKLNIEEFTQNLQNYMQKNMELQDGDMSKALVALGPEAASIPMPKLKNVSRLRTEHQVYELPDSHPLLEMLQLEKREPDDPSPYLLAIWTPGNFILISGETIDSIEPPEGTCCSQGSDKLCNKEGCFSCNSVREANSQIVRGTVLIPCRTAMRGSFPLNGTYFQVNEMFADHETSLKPIDVPRAWIWNLPRRTVYFGTSIPTIFRGLTTQGIQQCFWRGARKLCLRERIRPENTGAAAFDRQTALPGQQGEENERSEERRIRRRERRSAATAFGVVGGGISLKNCV</sequence>
<dbReference type="InterPro" id="IPR003265">
    <property type="entry name" value="HhH-GPD_domain"/>
</dbReference>
<dbReference type="InterPro" id="IPR028924">
    <property type="entry name" value="Perm-CXXC"/>
</dbReference>
<dbReference type="GO" id="GO:0003906">
    <property type="term" value="F:DNA-(apurinic or apyrimidinic site) endonuclease activity"/>
    <property type="evidence" value="ECO:0007669"/>
    <property type="project" value="UniProtKB-ARBA"/>
</dbReference>
<feature type="region of interest" description="Disordered" evidence="10">
    <location>
        <begin position="195"/>
        <end position="285"/>
    </location>
</feature>
<dbReference type="Gene3D" id="1.10.1670.10">
    <property type="entry name" value="Helix-hairpin-Helix base-excision DNA repair enzymes (C-terminal)"/>
    <property type="match status" value="1"/>
</dbReference>
<feature type="compositionally biased region" description="Basic and acidic residues" evidence="10">
    <location>
        <begin position="195"/>
        <end position="204"/>
    </location>
</feature>
<dbReference type="GO" id="GO:0046872">
    <property type="term" value="F:metal ion binding"/>
    <property type="evidence" value="ECO:0007669"/>
    <property type="project" value="UniProtKB-KW"/>
</dbReference>
<keyword evidence="8" id="KW-0238">DNA-binding</keyword>
<evidence type="ECO:0000256" key="2">
    <source>
        <dbReference type="ARBA" id="ARBA00004123"/>
    </source>
</evidence>
<proteinExistence type="inferred from homology"/>
<dbReference type="SMART" id="SM00478">
    <property type="entry name" value="ENDO3c"/>
    <property type="match status" value="1"/>
</dbReference>
<dbReference type="GO" id="GO:0035514">
    <property type="term" value="F:DNA demethylase activity"/>
    <property type="evidence" value="ECO:0007669"/>
    <property type="project" value="InterPro"/>
</dbReference>
<keyword evidence="4" id="KW-0004">4Fe-4S</keyword>
<dbReference type="Pfam" id="PF15629">
    <property type="entry name" value="Perm-CXXC"/>
    <property type="match status" value="1"/>
</dbReference>
<evidence type="ECO:0000259" key="11">
    <source>
        <dbReference type="SMART" id="SM00478"/>
    </source>
</evidence>
<evidence type="ECO:0000256" key="8">
    <source>
        <dbReference type="ARBA" id="ARBA00023125"/>
    </source>
</evidence>
<dbReference type="EMBL" id="BTGU01000009">
    <property type="protein sequence ID" value="GMN39347.1"/>
    <property type="molecule type" value="Genomic_DNA"/>
</dbReference>
<gene>
    <name evidence="12" type="ORF">TIFTF001_008577</name>
</gene>
<feature type="compositionally biased region" description="Low complexity" evidence="10">
    <location>
        <begin position="242"/>
        <end position="251"/>
    </location>
</feature>
<dbReference type="Pfam" id="PF15628">
    <property type="entry name" value="RRM_DME"/>
    <property type="match status" value="1"/>
</dbReference>
<dbReference type="GO" id="GO:0141166">
    <property type="term" value="P:chromosomal 5-methylcytosine DNA demethylation pathway"/>
    <property type="evidence" value="ECO:0007669"/>
    <property type="project" value="InterPro"/>
</dbReference>
<dbReference type="SMART" id="SM00525">
    <property type="entry name" value="FES"/>
    <property type="match status" value="1"/>
</dbReference>
<evidence type="ECO:0000256" key="6">
    <source>
        <dbReference type="ARBA" id="ARBA00023004"/>
    </source>
</evidence>
<dbReference type="InterPro" id="IPR028925">
    <property type="entry name" value="RRM_DME"/>
</dbReference>
<keyword evidence="6" id="KW-0408">Iron</keyword>
<evidence type="ECO:0000256" key="4">
    <source>
        <dbReference type="ARBA" id="ARBA00022485"/>
    </source>
</evidence>
<evidence type="ECO:0000313" key="12">
    <source>
        <dbReference type="EMBL" id="GMN39347.1"/>
    </source>
</evidence>
<comment type="caution">
    <text evidence="12">The sequence shown here is derived from an EMBL/GenBank/DDBJ whole genome shotgun (WGS) entry which is preliminary data.</text>
</comment>
<evidence type="ECO:0000256" key="1">
    <source>
        <dbReference type="ARBA" id="ARBA00001966"/>
    </source>
</evidence>
<protein>
    <recommendedName>
        <fullName evidence="11">HhH-GPD domain-containing protein</fullName>
    </recommendedName>
</protein>